<name>A0ACB8X8W7_9TELE</name>
<reference evidence="1" key="1">
    <citation type="submission" date="2022-04" db="EMBL/GenBank/DDBJ databases">
        <title>Jade perch genome.</title>
        <authorList>
            <person name="Chao B."/>
        </authorList>
    </citation>
    <scope>NUCLEOTIDE SEQUENCE</scope>
    <source>
        <strain evidence="1">CB-2022</strain>
    </source>
</reference>
<sequence length="461" mass="49080">MIRAESRCVLPVDGRLASLLRVQEEMSPLFMETGSEANSPGSLSTEESQSNAGGSEREGEGQRKGKRGSKRQEKNRDAARKSRRKQTERADELHEELQRLERSNSALEKEIASLKKDLHLYTTALERHKPFCCLKASASSTSSATRLLVSPSAERRTGPSPRRAPRQALRSTLAAAPSASTSSTPSLDLQTLNCVESTHPSSSAPAATALASSTGSSAGPFTSSSSINIPYSIAFSAAQAPHSLFSEDPSSLIALRPTNATPVCTGLPSKPVPSGSLTTAAQLQPRQSMVHESFSTLQPGELEAFLMTETPFSASSNEAPPYSHLATENTGLVARGGPTNMPQLCPGDFKENPVNLAPSRSLLPSTLQDPTLQSLPVSPQLNSELQQSYGRHPTPNPASLLSLLTIPSPLNVSQTTSSGFDGPQSQPPASLPQLGDPLRDLSLSELLEVNDWILDMKGKLD</sequence>
<evidence type="ECO:0000313" key="1">
    <source>
        <dbReference type="EMBL" id="KAI3376530.1"/>
    </source>
</evidence>
<evidence type="ECO:0000313" key="2">
    <source>
        <dbReference type="Proteomes" id="UP000831701"/>
    </source>
</evidence>
<dbReference type="Proteomes" id="UP000831701">
    <property type="component" value="Chromosome 2"/>
</dbReference>
<keyword evidence="2" id="KW-1185">Reference proteome</keyword>
<comment type="caution">
    <text evidence="1">The sequence shown here is derived from an EMBL/GenBank/DDBJ whole genome shotgun (WGS) entry which is preliminary data.</text>
</comment>
<protein>
    <submittedName>
        <fullName evidence="1">Uncharacterized protein</fullName>
    </submittedName>
</protein>
<proteinExistence type="predicted"/>
<organism evidence="1 2">
    <name type="scientific">Scortum barcoo</name>
    <name type="common">barcoo grunter</name>
    <dbReference type="NCBI Taxonomy" id="214431"/>
    <lineage>
        <taxon>Eukaryota</taxon>
        <taxon>Metazoa</taxon>
        <taxon>Chordata</taxon>
        <taxon>Craniata</taxon>
        <taxon>Vertebrata</taxon>
        <taxon>Euteleostomi</taxon>
        <taxon>Actinopterygii</taxon>
        <taxon>Neopterygii</taxon>
        <taxon>Teleostei</taxon>
        <taxon>Neoteleostei</taxon>
        <taxon>Acanthomorphata</taxon>
        <taxon>Eupercaria</taxon>
        <taxon>Centrarchiformes</taxon>
        <taxon>Terapontoidei</taxon>
        <taxon>Terapontidae</taxon>
        <taxon>Scortum</taxon>
    </lineage>
</organism>
<accession>A0ACB8X8W7</accession>
<dbReference type="EMBL" id="CM041532">
    <property type="protein sequence ID" value="KAI3376530.1"/>
    <property type="molecule type" value="Genomic_DNA"/>
</dbReference>
<gene>
    <name evidence="1" type="ORF">L3Q82_016979</name>
</gene>